<dbReference type="Pfam" id="PF01128">
    <property type="entry name" value="IspD"/>
    <property type="match status" value="1"/>
</dbReference>
<comment type="caution">
    <text evidence="4">The sequence shown here is derived from an EMBL/GenBank/DDBJ whole genome shotgun (WGS) entry which is preliminary data.</text>
</comment>
<dbReference type="InterPro" id="IPR050088">
    <property type="entry name" value="IspD/TarI_cytidylyltransf_bact"/>
</dbReference>
<comment type="pathway">
    <text evidence="3">Isoprenoid biosynthesis; isopentenyl diphosphate biosynthesis via DXP pathway; isopentenyl diphosphate from 1-deoxy-D-xylulose 5-phosphate: step 2/6.</text>
</comment>
<dbReference type="EMBL" id="AFWE01000190">
    <property type="protein sequence ID" value="EGU32128.1"/>
    <property type="molecule type" value="Genomic_DNA"/>
</dbReference>
<gene>
    <name evidence="3 4" type="primary">ispD</name>
    <name evidence="4" type="ORF">VIS19158_21706</name>
</gene>
<organism evidence="4 5">
    <name type="scientific">Vibrio scophthalmi LMG 19158</name>
    <dbReference type="NCBI Taxonomy" id="870967"/>
    <lineage>
        <taxon>Bacteria</taxon>
        <taxon>Pseudomonadati</taxon>
        <taxon>Pseudomonadota</taxon>
        <taxon>Gammaproteobacteria</taxon>
        <taxon>Vibrionales</taxon>
        <taxon>Vibrionaceae</taxon>
        <taxon>Vibrio</taxon>
    </lineage>
</organism>
<dbReference type="EC" id="2.7.7.60" evidence="3"/>
<dbReference type="SUPFAM" id="SSF53448">
    <property type="entry name" value="Nucleotide-diphospho-sugar transferases"/>
    <property type="match status" value="1"/>
</dbReference>
<dbReference type="Proteomes" id="UP000004349">
    <property type="component" value="Unassembled WGS sequence"/>
</dbReference>
<dbReference type="CDD" id="cd02516">
    <property type="entry name" value="CDP-ME_synthetase"/>
    <property type="match status" value="1"/>
</dbReference>
<evidence type="ECO:0000256" key="1">
    <source>
        <dbReference type="ARBA" id="ARBA00022679"/>
    </source>
</evidence>
<dbReference type="AlphaFoldDB" id="F9RSM0"/>
<dbReference type="NCBIfam" id="TIGR00453">
    <property type="entry name" value="ispD"/>
    <property type="match status" value="1"/>
</dbReference>
<dbReference type="HAMAP" id="MF_00108">
    <property type="entry name" value="IspD"/>
    <property type="match status" value="1"/>
</dbReference>
<keyword evidence="2 3" id="KW-0548">Nucleotidyltransferase</keyword>
<dbReference type="Gene3D" id="3.90.550.10">
    <property type="entry name" value="Spore Coat Polysaccharide Biosynthesis Protein SpsA, Chain A"/>
    <property type="match status" value="1"/>
</dbReference>
<dbReference type="eggNOG" id="COG1211">
    <property type="taxonomic scope" value="Bacteria"/>
</dbReference>
<dbReference type="FunFam" id="3.90.550.10:FF:000003">
    <property type="entry name" value="2-C-methyl-D-erythritol 4-phosphate cytidylyltransferase"/>
    <property type="match status" value="1"/>
</dbReference>
<dbReference type="GO" id="GO:0019288">
    <property type="term" value="P:isopentenyl diphosphate biosynthetic process, methylerythritol 4-phosphate pathway"/>
    <property type="evidence" value="ECO:0007669"/>
    <property type="project" value="UniProtKB-UniRule"/>
</dbReference>
<keyword evidence="3" id="KW-0414">Isoprene biosynthesis</keyword>
<evidence type="ECO:0000256" key="3">
    <source>
        <dbReference type="HAMAP-Rule" id="MF_00108"/>
    </source>
</evidence>
<dbReference type="InterPro" id="IPR034683">
    <property type="entry name" value="IspD/TarI"/>
</dbReference>
<dbReference type="PANTHER" id="PTHR32125:SF4">
    <property type="entry name" value="2-C-METHYL-D-ERYTHRITOL 4-PHOSPHATE CYTIDYLYLTRANSFERASE, CHLOROPLASTIC"/>
    <property type="match status" value="1"/>
</dbReference>
<feature type="site" description="Positions MEP for the nucleophilic attack" evidence="3">
    <location>
        <position position="221"/>
    </location>
</feature>
<dbReference type="PANTHER" id="PTHR32125">
    <property type="entry name" value="2-C-METHYL-D-ERYTHRITOL 4-PHOSPHATE CYTIDYLYLTRANSFERASE, CHLOROPLASTIC"/>
    <property type="match status" value="1"/>
</dbReference>
<comment type="catalytic activity">
    <reaction evidence="3">
        <text>2-C-methyl-D-erythritol 4-phosphate + CTP + H(+) = 4-CDP-2-C-methyl-D-erythritol + diphosphate</text>
        <dbReference type="Rhea" id="RHEA:13429"/>
        <dbReference type="ChEBI" id="CHEBI:15378"/>
        <dbReference type="ChEBI" id="CHEBI:33019"/>
        <dbReference type="ChEBI" id="CHEBI:37563"/>
        <dbReference type="ChEBI" id="CHEBI:57823"/>
        <dbReference type="ChEBI" id="CHEBI:58262"/>
        <dbReference type="EC" id="2.7.7.60"/>
    </reaction>
</comment>
<comment type="function">
    <text evidence="3">Catalyzes the formation of 4-diphosphocytidyl-2-C-methyl-D-erythritol from CTP and 2-C-methyl-D-erythritol 4-phosphate (MEP).</text>
</comment>
<dbReference type="RefSeq" id="WP_005598098.1">
    <property type="nucleotide sequence ID" value="NZ_AFWE01000190.1"/>
</dbReference>
<reference evidence="4 5" key="1">
    <citation type="journal article" date="2012" name="Int. J. Syst. Evol. Microbiol.">
        <title>Vibrio caribbeanicus sp. nov., isolated from the marine sponge Scleritoderma cyanea.</title>
        <authorList>
            <person name="Hoffmann M."/>
            <person name="Monday S.R."/>
            <person name="Allard M.W."/>
            <person name="Strain E.A."/>
            <person name="Whittaker P."/>
            <person name="Naum M."/>
            <person name="McCarthy P.J."/>
            <person name="Lopez J.V."/>
            <person name="Fischer M."/>
            <person name="Brown E.W."/>
        </authorList>
    </citation>
    <scope>NUCLEOTIDE SEQUENCE [LARGE SCALE GENOMIC DNA]</scope>
    <source>
        <strain evidence="4 5">LMG 19158</strain>
    </source>
</reference>
<name>F9RSM0_9VIBR</name>
<comment type="similarity">
    <text evidence="3">Belongs to the IspD/TarI cytidylyltransferase family. IspD subfamily.</text>
</comment>
<dbReference type="InterPro" id="IPR029044">
    <property type="entry name" value="Nucleotide-diphossugar_trans"/>
</dbReference>
<proteinExistence type="inferred from homology"/>
<feature type="site" description="Transition state stabilizer" evidence="3">
    <location>
        <position position="33"/>
    </location>
</feature>
<evidence type="ECO:0000313" key="4">
    <source>
        <dbReference type="EMBL" id="EGU32128.1"/>
    </source>
</evidence>
<feature type="site" description="Transition state stabilizer" evidence="3">
    <location>
        <position position="26"/>
    </location>
</feature>
<dbReference type="InterPro" id="IPR001228">
    <property type="entry name" value="IspD"/>
</dbReference>
<protein>
    <recommendedName>
        <fullName evidence="3">2-C-methyl-D-erythritol 4-phosphate cytidylyltransferase</fullName>
        <ecNumber evidence="3">2.7.7.60</ecNumber>
    </recommendedName>
    <alternativeName>
        <fullName evidence="3">4-diphosphocytidyl-2C-methyl-D-erythritol synthase</fullName>
    </alternativeName>
    <alternativeName>
        <fullName evidence="3">MEP cytidylyltransferase</fullName>
        <shortName evidence="3">MCT</shortName>
    </alternativeName>
</protein>
<sequence>MVTQSSHSTLLRSIVAIVPAAGVGSRMKAGKPKQYLTIGQQTVLEHTVEKLLAHPAVGIVVVAITDGDPYFPELSIATHPRVMRVSGGKERADSVLSALQYVQAHQLGEWAMVHDAARPCVRVEDLNTLISVSQSHNVGAILASPVRDTMKRSNQNGAIDHTVDREALWHALTPQMFKTEPLTRILSDALAAGAMITDEASAFEWAGLQPALVQGYADNIKITQPEDLALAEFYLEREKG</sequence>
<dbReference type="UniPathway" id="UPA00056">
    <property type="reaction ID" value="UER00093"/>
</dbReference>
<dbReference type="GO" id="GO:0050518">
    <property type="term" value="F:2-C-methyl-D-erythritol 4-phosphate cytidylyltransferase activity"/>
    <property type="evidence" value="ECO:0007669"/>
    <property type="project" value="UniProtKB-UniRule"/>
</dbReference>
<keyword evidence="1 3" id="KW-0808">Transferase</keyword>
<feature type="site" description="Positions MEP for the nucleophilic attack" evidence="3">
    <location>
        <position position="165"/>
    </location>
</feature>
<evidence type="ECO:0000313" key="5">
    <source>
        <dbReference type="Proteomes" id="UP000004349"/>
    </source>
</evidence>
<evidence type="ECO:0000256" key="2">
    <source>
        <dbReference type="ARBA" id="ARBA00022695"/>
    </source>
</evidence>
<accession>F9RSM0</accession>